<feature type="non-terminal residue" evidence="1">
    <location>
        <position position="1"/>
    </location>
</feature>
<protein>
    <submittedName>
        <fullName evidence="1">Uncharacterized protein</fullName>
    </submittedName>
</protein>
<comment type="caution">
    <text evidence="1">The sequence shown here is derived from an EMBL/GenBank/DDBJ whole genome shotgun (WGS) entry which is preliminary data.</text>
</comment>
<sequence>LQGTLLQTKDDIKGRWTQYCSSLYKDPGGGDEVVEELEDIAPSTIEPTQDILYSEVQRAISALKKNRSPGSDGIPAEMLQAAGEPLARQIYQLCNKTWHQGTIPEEWGKSILIPIPKKRRS</sequence>
<name>A0A816HF10_ADIRI</name>
<proteinExistence type="predicted"/>
<evidence type="ECO:0000313" key="1">
    <source>
        <dbReference type="EMBL" id="CAF1685716.1"/>
    </source>
</evidence>
<dbReference type="Proteomes" id="UP000663828">
    <property type="component" value="Unassembled WGS sequence"/>
</dbReference>
<dbReference type="AlphaFoldDB" id="A0A816HF10"/>
<keyword evidence="2" id="KW-1185">Reference proteome</keyword>
<reference evidence="1" key="1">
    <citation type="submission" date="2021-02" db="EMBL/GenBank/DDBJ databases">
        <authorList>
            <person name="Nowell W R."/>
        </authorList>
    </citation>
    <scope>NUCLEOTIDE SEQUENCE</scope>
</reference>
<organism evidence="1 2">
    <name type="scientific">Adineta ricciae</name>
    <name type="common">Rotifer</name>
    <dbReference type="NCBI Taxonomy" id="249248"/>
    <lineage>
        <taxon>Eukaryota</taxon>
        <taxon>Metazoa</taxon>
        <taxon>Spiralia</taxon>
        <taxon>Gnathifera</taxon>
        <taxon>Rotifera</taxon>
        <taxon>Eurotatoria</taxon>
        <taxon>Bdelloidea</taxon>
        <taxon>Adinetida</taxon>
        <taxon>Adinetidae</taxon>
        <taxon>Adineta</taxon>
    </lineage>
</organism>
<accession>A0A816HF10</accession>
<dbReference type="EMBL" id="CAJNOR010016694">
    <property type="protein sequence ID" value="CAF1685716.1"/>
    <property type="molecule type" value="Genomic_DNA"/>
</dbReference>
<dbReference type="PANTHER" id="PTHR19446">
    <property type="entry name" value="REVERSE TRANSCRIPTASES"/>
    <property type="match status" value="1"/>
</dbReference>
<evidence type="ECO:0000313" key="2">
    <source>
        <dbReference type="Proteomes" id="UP000663828"/>
    </source>
</evidence>
<gene>
    <name evidence="1" type="ORF">XAT740_LOCUS61858</name>
</gene>